<evidence type="ECO:0000313" key="4">
    <source>
        <dbReference type="Proteomes" id="UP001596266"/>
    </source>
</evidence>
<comment type="similarity">
    <text evidence="1">Belongs to the Rv0495c family.</text>
</comment>
<dbReference type="Pfam" id="PF11307">
    <property type="entry name" value="DUF3109"/>
    <property type="match status" value="1"/>
</dbReference>
<organism evidence="3 4">
    <name type="scientific">Luteococcus sanguinis</name>
    <dbReference type="NCBI Taxonomy" id="174038"/>
    <lineage>
        <taxon>Bacteria</taxon>
        <taxon>Bacillati</taxon>
        <taxon>Actinomycetota</taxon>
        <taxon>Actinomycetes</taxon>
        <taxon>Propionibacteriales</taxon>
        <taxon>Propionibacteriaceae</taxon>
        <taxon>Luteococcus</taxon>
    </lineage>
</organism>
<dbReference type="InterPro" id="IPR021458">
    <property type="entry name" value="Rv0495c"/>
</dbReference>
<evidence type="ECO:0000256" key="1">
    <source>
        <dbReference type="ARBA" id="ARBA00093770"/>
    </source>
</evidence>
<sequence length="260" mass="28329">MTEVMTSFPRFWAEFDDPADPDQTYRCDLTWLTSNWTCIFGSGCPGIEASQPDVGCCVLGAHFSEPADEQRVALAVERLTPRTWQHHADGAEGWAVDEPDEDVAPGDDPARKTRVVDGACIFANRPGFPGGAGCALHGLALREGMSPIETKPDVCWQLPVRRTYRHAERADGTPWLEITIGEYTREGWGAGGADLDWYCTSNSMAHVGFRPLYLACADELTELMGPAAYAELARLAADFRDAQLGLHPATMLALNPKASA</sequence>
<name>A0ABW1WZV3_9ACTN</name>
<proteinExistence type="inferred from homology"/>
<dbReference type="Proteomes" id="UP001596266">
    <property type="component" value="Unassembled WGS sequence"/>
</dbReference>
<comment type="caution">
    <text evidence="3">The sequence shown here is derived from an EMBL/GenBank/DDBJ whole genome shotgun (WGS) entry which is preliminary data.</text>
</comment>
<evidence type="ECO:0000313" key="3">
    <source>
        <dbReference type="EMBL" id="MFC6396411.1"/>
    </source>
</evidence>
<accession>A0ABW1WZV3</accession>
<gene>
    <name evidence="3" type="ORF">ACFP57_05335</name>
</gene>
<dbReference type="RefSeq" id="WP_343884953.1">
    <property type="nucleotide sequence ID" value="NZ_BAAAKI010000004.1"/>
</dbReference>
<dbReference type="EMBL" id="JBHSUA010000009">
    <property type="protein sequence ID" value="MFC6396411.1"/>
    <property type="molecule type" value="Genomic_DNA"/>
</dbReference>
<feature type="region of interest" description="Disordered" evidence="2">
    <location>
        <begin position="89"/>
        <end position="109"/>
    </location>
</feature>
<evidence type="ECO:0008006" key="5">
    <source>
        <dbReference type="Google" id="ProtNLM"/>
    </source>
</evidence>
<protein>
    <recommendedName>
        <fullName evidence="5">DUF3109 family protein</fullName>
    </recommendedName>
</protein>
<keyword evidence="4" id="KW-1185">Reference proteome</keyword>
<reference evidence="4" key="1">
    <citation type="journal article" date="2019" name="Int. J. Syst. Evol. Microbiol.">
        <title>The Global Catalogue of Microorganisms (GCM) 10K type strain sequencing project: providing services to taxonomists for standard genome sequencing and annotation.</title>
        <authorList>
            <consortium name="The Broad Institute Genomics Platform"/>
            <consortium name="The Broad Institute Genome Sequencing Center for Infectious Disease"/>
            <person name="Wu L."/>
            <person name="Ma J."/>
        </authorList>
    </citation>
    <scope>NUCLEOTIDE SEQUENCE [LARGE SCALE GENOMIC DNA]</scope>
    <source>
        <strain evidence="4">CGMCC 1.15277</strain>
    </source>
</reference>
<evidence type="ECO:0000256" key="2">
    <source>
        <dbReference type="SAM" id="MobiDB-lite"/>
    </source>
</evidence>
<feature type="compositionally biased region" description="Acidic residues" evidence="2">
    <location>
        <begin position="95"/>
        <end position="105"/>
    </location>
</feature>